<proteinExistence type="predicted"/>
<dbReference type="AlphaFoldDB" id="A0A1Z1M7F4"/>
<evidence type="ECO:0000313" key="1">
    <source>
        <dbReference type="EMBL" id="ARW61946.1"/>
    </source>
</evidence>
<organism evidence="1">
    <name type="scientific">Symphyocladiella dendroidea</name>
    <dbReference type="NCBI Taxonomy" id="2506487"/>
    <lineage>
        <taxon>Eukaryota</taxon>
        <taxon>Rhodophyta</taxon>
        <taxon>Florideophyceae</taxon>
        <taxon>Rhodymeniophycidae</taxon>
        <taxon>Ceramiales</taxon>
        <taxon>Rhodomelaceae</taxon>
        <taxon>Pterosiphonieae</taxon>
        <taxon>Symphyocladiella</taxon>
    </lineage>
</organism>
<dbReference type="GeneID" id="33355061"/>
<geneLocation type="chloroplast" evidence="1"/>
<name>A0A1Z1M7F4_9FLOR</name>
<reference evidence="1" key="1">
    <citation type="journal article" date="2017" name="J. Phycol.">
        <title>Analysis of chloroplast genomes and a supermatrix inform reclassification of the Rhodomelaceae (Rhodophyta).</title>
        <authorList>
            <person name="Diaz-Tapia P."/>
            <person name="Maggs C.A."/>
            <person name="West J.A."/>
            <person name="Verbruggen H."/>
        </authorList>
    </citation>
    <scope>NUCLEOTIDE SEQUENCE</scope>
    <source>
        <strain evidence="1">JW3780</strain>
    </source>
</reference>
<dbReference type="RefSeq" id="YP_009393384.1">
    <property type="nucleotide sequence ID" value="NC_035267.1"/>
</dbReference>
<protein>
    <submittedName>
        <fullName evidence="1">Uncharacterized protein</fullName>
    </submittedName>
</protein>
<dbReference type="EMBL" id="MF101420">
    <property type="protein sequence ID" value="ARW61946.1"/>
    <property type="molecule type" value="Genomic_DNA"/>
</dbReference>
<sequence length="45" mass="5655">MFIYFLLIINTLHLSVYMLTLQFCLYKMQIQMFVFAFYIFFFHTL</sequence>
<keyword evidence="1" id="KW-0150">Chloroplast</keyword>
<keyword evidence="1" id="KW-0934">Plastid</keyword>
<accession>A0A1Z1M7F4</accession>
<gene>
    <name evidence="1" type="primary">orf45</name>
</gene>